<sequence length="733" mass="82269">MSSLSDNTIQDIESGVLSNFVHEFNVARRHVLSYPGNHPIIAASSEKVLTLLRELLGNNPEITIGIAKDTLIAGDSLLDKSNHAYRNLARLLFSHGIATITFSARLTAAELINFCKIISVKREAIDAKGGIAAIMKMAAITGITLTAIDYSAFLATESGLNNEQPEVLPDRIFESIWQEFVVSLLQGTLVKKSDLSNVHIGLTPAELAEMLNKKLNTAEDNKEKHVSNEQILAAFIQHLEQHPHDSHKEELLRRLNALVSHLSPDLRNQLLSSVFKSLAEKKELAEAFLSQIPEEAIIDTLDAMILKKESLPPMLFSLIGKLSSNLAVKASQMAFELGGSETEELKNKLRELFREESHDKFTPESYQAGLNSVLTDKKALHLGRAELETLKQSLNTHSIENQVSRILLDIINNGFDELGGEIMLKNLVDLSSYFLSCGDFAALMQMYDRLSSQADKENVERYHEILQLFNEPDFVLEVIQGITFWGKTKYQEIGNLIIKIGASFIGPILDRLAEEQNMSLRRYYMDILQRIGDRGREEIIARLRDNRWYFVRNLVLILRNFDANLVIPHIRRLTNHPHSKVKQEAIKALLFLQDSEADRLLLRDFASGDRETVINAVRLAEQSKHAEVIRCLTDFLTRGGLSGLECELKSAVIHSLSMIGSPTTIPVIESFLRSRSLFRSKQLNGLKIEAVRSLNRYPKHLAVPLLNDIIKSGHRTIRESARETIQGIQGGES</sequence>
<evidence type="ECO:0000313" key="1">
    <source>
        <dbReference type="EMBL" id="MBT0663789.1"/>
    </source>
</evidence>
<dbReference type="SUPFAM" id="SSF48371">
    <property type="entry name" value="ARM repeat"/>
    <property type="match status" value="2"/>
</dbReference>
<comment type="caution">
    <text evidence="1">The sequence shown here is derived from an EMBL/GenBank/DDBJ whole genome shotgun (WGS) entry which is preliminary data.</text>
</comment>
<dbReference type="EMBL" id="JAHCVJ010000002">
    <property type="protein sequence ID" value="MBT0663789.1"/>
    <property type="molecule type" value="Genomic_DNA"/>
</dbReference>
<proteinExistence type="predicted"/>
<protein>
    <recommendedName>
        <fullName evidence="3">HEAT repeat domain-containing protein</fullName>
    </recommendedName>
</protein>
<dbReference type="InterPro" id="IPR016024">
    <property type="entry name" value="ARM-type_fold"/>
</dbReference>
<dbReference type="InterPro" id="IPR011989">
    <property type="entry name" value="ARM-like"/>
</dbReference>
<accession>A0AAW4L702</accession>
<dbReference type="AlphaFoldDB" id="A0AAW4L702"/>
<dbReference type="Gene3D" id="1.25.10.10">
    <property type="entry name" value="Leucine-rich Repeat Variant"/>
    <property type="match status" value="1"/>
</dbReference>
<dbReference type="RefSeq" id="WP_214170575.1">
    <property type="nucleotide sequence ID" value="NZ_JAHCVJ010000002.1"/>
</dbReference>
<organism evidence="1 2">
    <name type="scientific">Geoanaerobacter pelophilus</name>
    <dbReference type="NCBI Taxonomy" id="60036"/>
    <lineage>
        <taxon>Bacteria</taxon>
        <taxon>Pseudomonadati</taxon>
        <taxon>Thermodesulfobacteriota</taxon>
        <taxon>Desulfuromonadia</taxon>
        <taxon>Geobacterales</taxon>
        <taxon>Geobacteraceae</taxon>
        <taxon>Geoanaerobacter</taxon>
    </lineage>
</organism>
<name>A0AAW4L702_9BACT</name>
<evidence type="ECO:0000313" key="2">
    <source>
        <dbReference type="Proteomes" id="UP000811899"/>
    </source>
</evidence>
<keyword evidence="2" id="KW-1185">Reference proteome</keyword>
<dbReference type="Proteomes" id="UP000811899">
    <property type="component" value="Unassembled WGS sequence"/>
</dbReference>
<evidence type="ECO:0008006" key="3">
    <source>
        <dbReference type="Google" id="ProtNLM"/>
    </source>
</evidence>
<reference evidence="1 2" key="1">
    <citation type="submission" date="2021-05" db="EMBL/GenBank/DDBJ databases">
        <title>The draft genome of Geobacter pelophilus DSM 12255.</title>
        <authorList>
            <person name="Xu Z."/>
            <person name="Masuda Y."/>
            <person name="Itoh H."/>
            <person name="Senoo K."/>
        </authorList>
    </citation>
    <scope>NUCLEOTIDE SEQUENCE [LARGE SCALE GENOMIC DNA]</scope>
    <source>
        <strain evidence="1 2">DSM 12255</strain>
    </source>
</reference>
<gene>
    <name evidence="1" type="ORF">KI809_05685</name>
</gene>